<comment type="subcellular location">
    <subcellularLocation>
        <location evidence="2">Cell membrane</location>
    </subcellularLocation>
</comment>
<dbReference type="CDD" id="cd00075">
    <property type="entry name" value="HATPase"/>
    <property type="match status" value="1"/>
</dbReference>
<evidence type="ECO:0000256" key="10">
    <source>
        <dbReference type="ARBA" id="ARBA00023136"/>
    </source>
</evidence>
<keyword evidence="10 11" id="KW-0472">Membrane</keyword>
<dbReference type="PRINTS" id="PR00344">
    <property type="entry name" value="BCTRLSENSOR"/>
</dbReference>
<dbReference type="InterPro" id="IPR050428">
    <property type="entry name" value="TCS_sensor_his_kinase"/>
</dbReference>
<dbReference type="InterPro" id="IPR036890">
    <property type="entry name" value="HATPase_C_sf"/>
</dbReference>
<organism evidence="13 16">
    <name type="scientific">Streptacidiphilus alkalitolerans</name>
    <dbReference type="NCBI Taxonomy" id="3342712"/>
    <lineage>
        <taxon>Bacteria</taxon>
        <taxon>Bacillati</taxon>
        <taxon>Actinomycetota</taxon>
        <taxon>Actinomycetes</taxon>
        <taxon>Kitasatosporales</taxon>
        <taxon>Streptomycetaceae</taxon>
        <taxon>Streptacidiphilus</taxon>
    </lineage>
</organism>
<dbReference type="Proteomes" id="UP001592582">
    <property type="component" value="Unassembled WGS sequence"/>
</dbReference>
<dbReference type="Proteomes" id="UP001592530">
    <property type="component" value="Unassembled WGS sequence"/>
</dbReference>
<dbReference type="InterPro" id="IPR036097">
    <property type="entry name" value="HisK_dim/P_sf"/>
</dbReference>
<dbReference type="SUPFAM" id="SSF47384">
    <property type="entry name" value="Homodimeric domain of signal transducing histidine kinase"/>
    <property type="match status" value="1"/>
</dbReference>
<dbReference type="EMBL" id="JBHEZX010000003">
    <property type="protein sequence ID" value="MFC1409018.1"/>
    <property type="molecule type" value="Genomic_DNA"/>
</dbReference>
<comment type="catalytic activity">
    <reaction evidence="1">
        <text>ATP + protein L-histidine = ADP + protein N-phospho-L-histidine.</text>
        <dbReference type="EC" id="2.7.13.3"/>
    </reaction>
</comment>
<feature type="transmembrane region" description="Helical" evidence="11">
    <location>
        <begin position="6"/>
        <end position="30"/>
    </location>
</feature>
<proteinExistence type="predicted"/>
<dbReference type="PANTHER" id="PTHR45436">
    <property type="entry name" value="SENSOR HISTIDINE KINASE YKOH"/>
    <property type="match status" value="1"/>
</dbReference>
<evidence type="ECO:0000313" key="16">
    <source>
        <dbReference type="Proteomes" id="UP001592582"/>
    </source>
</evidence>
<evidence type="ECO:0000313" key="15">
    <source>
        <dbReference type="Proteomes" id="UP001592530"/>
    </source>
</evidence>
<keyword evidence="8 11" id="KW-1133">Transmembrane helix</keyword>
<comment type="caution">
    <text evidence="13">The sequence shown here is derived from an EMBL/GenBank/DDBJ whole genome shotgun (WGS) entry which is preliminary data.</text>
</comment>
<evidence type="ECO:0000256" key="4">
    <source>
        <dbReference type="ARBA" id="ARBA00022553"/>
    </source>
</evidence>
<dbReference type="CDD" id="cd00082">
    <property type="entry name" value="HisKA"/>
    <property type="match status" value="1"/>
</dbReference>
<evidence type="ECO:0000256" key="6">
    <source>
        <dbReference type="ARBA" id="ARBA00022692"/>
    </source>
</evidence>
<dbReference type="InterPro" id="IPR003661">
    <property type="entry name" value="HisK_dim/P_dom"/>
</dbReference>
<evidence type="ECO:0000256" key="5">
    <source>
        <dbReference type="ARBA" id="ARBA00022679"/>
    </source>
</evidence>
<dbReference type="Pfam" id="PF02518">
    <property type="entry name" value="HATPase_c"/>
    <property type="match status" value="1"/>
</dbReference>
<dbReference type="SUPFAM" id="SSF55874">
    <property type="entry name" value="ATPase domain of HSP90 chaperone/DNA topoisomerase II/histidine kinase"/>
    <property type="match status" value="1"/>
</dbReference>
<dbReference type="RefSeq" id="WP_380503992.1">
    <property type="nucleotide sequence ID" value="NZ_JBHEZX010000003.1"/>
</dbReference>
<dbReference type="Pfam" id="PF00512">
    <property type="entry name" value="HisKA"/>
    <property type="match status" value="1"/>
</dbReference>
<evidence type="ECO:0000256" key="9">
    <source>
        <dbReference type="ARBA" id="ARBA00023012"/>
    </source>
</evidence>
<keyword evidence="4" id="KW-0597">Phosphoprotein</keyword>
<dbReference type="InterPro" id="IPR005467">
    <property type="entry name" value="His_kinase_dom"/>
</dbReference>
<dbReference type="Gene3D" id="1.10.287.130">
    <property type="match status" value="1"/>
</dbReference>
<protein>
    <recommendedName>
        <fullName evidence="3">histidine kinase</fullName>
        <ecNumber evidence="3">2.7.13.3</ecNumber>
    </recommendedName>
</protein>
<dbReference type="InterPro" id="IPR003594">
    <property type="entry name" value="HATPase_dom"/>
</dbReference>
<evidence type="ECO:0000313" key="14">
    <source>
        <dbReference type="EMBL" id="MFC1433181.1"/>
    </source>
</evidence>
<evidence type="ECO:0000313" key="13">
    <source>
        <dbReference type="EMBL" id="MFC1409018.1"/>
    </source>
</evidence>
<dbReference type="PANTHER" id="PTHR45436:SF5">
    <property type="entry name" value="SENSOR HISTIDINE KINASE TRCS"/>
    <property type="match status" value="1"/>
</dbReference>
<feature type="domain" description="Histidine kinase" evidence="12">
    <location>
        <begin position="256"/>
        <end position="469"/>
    </location>
</feature>
<evidence type="ECO:0000256" key="2">
    <source>
        <dbReference type="ARBA" id="ARBA00004236"/>
    </source>
</evidence>
<evidence type="ECO:0000256" key="11">
    <source>
        <dbReference type="SAM" id="Phobius"/>
    </source>
</evidence>
<dbReference type="InterPro" id="IPR004358">
    <property type="entry name" value="Sig_transdc_His_kin-like_C"/>
</dbReference>
<keyword evidence="7 13" id="KW-0418">Kinase</keyword>
<keyword evidence="5" id="KW-0808">Transferase</keyword>
<dbReference type="SMART" id="SM00388">
    <property type="entry name" value="HisKA"/>
    <property type="match status" value="1"/>
</dbReference>
<evidence type="ECO:0000256" key="3">
    <source>
        <dbReference type="ARBA" id="ARBA00012438"/>
    </source>
</evidence>
<dbReference type="PROSITE" id="PS50109">
    <property type="entry name" value="HIS_KIN"/>
    <property type="match status" value="1"/>
</dbReference>
<reference evidence="15 16" key="1">
    <citation type="submission" date="2024-09" db="EMBL/GenBank/DDBJ databases">
        <authorList>
            <person name="Lee S.D."/>
        </authorList>
    </citation>
    <scope>NUCLEOTIDE SEQUENCE [LARGE SCALE GENOMIC DNA]</scope>
    <source>
        <strain evidence="13 16">N1-1</strain>
        <strain evidence="14 15">N1-3</strain>
    </source>
</reference>
<gene>
    <name evidence="14" type="ORF">ACEZDB_21285</name>
    <name evidence="13" type="ORF">ACEZDG_06955</name>
</gene>
<evidence type="ECO:0000256" key="7">
    <source>
        <dbReference type="ARBA" id="ARBA00022777"/>
    </source>
</evidence>
<sequence>MRLSTRIALVTAAIVPVMVLLAGLLLLGLVNRDLHAGQDGRLRDRAASALPFARTALRAAAAGRTRQEANQQLRLSAAALDAGVRLTADDGTVLVAEGAQPADGVPLPAGAAASGGPVTFRAGGVGWRVLALPVTRAAGQPPGTLWLFAPTAEVGAEVASVRRRIVLVALLAAPLGGLLAFGVAERAARPLRTLQRRTGGLDPDDPASRVSLGGRPTGVAEVDQLARTLQSVLQRYDAQAARTAEALETARAFAASASHELRTPLMSMRTNLDVLADHPDLGPAERAEVLADLHTGHARMLGLLTALRSLAQGDLVEADAFGAVDLAELVEAAVADARRRAPQAVLTVRSAPSLRLRGWEPGLRLAVDNLLVNALVHGGGGDRPPQVAVELRTERDQVVLTVDDAGPGVPPELRETVFERFRRGRDSPGSGLGLTLVAQQIALHGGTVRLTDTPSGRGTRAEVRLPSVSPATLRPRRGWLTAAT</sequence>
<accession>A0ABV6V5T2</accession>
<dbReference type="EC" id="2.7.13.3" evidence="3"/>
<dbReference type="EMBL" id="JBHEZY010000008">
    <property type="protein sequence ID" value="MFC1433181.1"/>
    <property type="molecule type" value="Genomic_DNA"/>
</dbReference>
<evidence type="ECO:0000256" key="8">
    <source>
        <dbReference type="ARBA" id="ARBA00022989"/>
    </source>
</evidence>
<dbReference type="Gene3D" id="3.30.565.10">
    <property type="entry name" value="Histidine kinase-like ATPase, C-terminal domain"/>
    <property type="match status" value="1"/>
</dbReference>
<evidence type="ECO:0000259" key="12">
    <source>
        <dbReference type="PROSITE" id="PS50109"/>
    </source>
</evidence>
<dbReference type="Gene3D" id="6.10.340.10">
    <property type="match status" value="1"/>
</dbReference>
<keyword evidence="16" id="KW-1185">Reference proteome</keyword>
<name>A0ABV6V5T2_9ACTN</name>
<keyword evidence="6 11" id="KW-0812">Transmembrane</keyword>
<evidence type="ECO:0000256" key="1">
    <source>
        <dbReference type="ARBA" id="ARBA00000085"/>
    </source>
</evidence>
<dbReference type="SMART" id="SM00387">
    <property type="entry name" value="HATPase_c"/>
    <property type="match status" value="1"/>
</dbReference>
<dbReference type="GO" id="GO:0016301">
    <property type="term" value="F:kinase activity"/>
    <property type="evidence" value="ECO:0007669"/>
    <property type="project" value="UniProtKB-KW"/>
</dbReference>
<keyword evidence="9" id="KW-0902">Two-component regulatory system</keyword>